<keyword evidence="2" id="KW-1185">Reference proteome</keyword>
<sequence length="49" mass="5466">MTCTTDADLWHSGASIAAAIFTHRRSQFFGQTDRFSWVACDTGKSHQAF</sequence>
<dbReference type="Proteomes" id="UP000274350">
    <property type="component" value="Chromosome"/>
</dbReference>
<reference evidence="1 2" key="1">
    <citation type="journal article" date="2019" name="Int. J. Syst. Evol. Microbiol.">
        <title>Undibacterium piscinae sp. nov., isolated from Korean shiner intestine.</title>
        <authorList>
            <person name="Lee S.Y."/>
            <person name="Kang W."/>
            <person name="Kim P.S."/>
            <person name="Kim H.S."/>
            <person name="Sung H."/>
            <person name="Shin N.R."/>
            <person name="Whon T.W."/>
            <person name="Yun J.H."/>
            <person name="Lee J.Y."/>
            <person name="Lee J.Y."/>
            <person name="Jung M.J."/>
            <person name="Jeong Y.S."/>
            <person name="Tak E.J."/>
            <person name="Han J.E."/>
            <person name="Hyun D.W."/>
            <person name="Kang M.S."/>
            <person name="Lee K.E."/>
            <person name="Lee B.H."/>
            <person name="Bae J.W."/>
        </authorList>
    </citation>
    <scope>NUCLEOTIDE SEQUENCE [LARGE SCALE GENOMIC DNA]</scope>
    <source>
        <strain evidence="1 2">S11R28</strain>
    </source>
</reference>
<dbReference type="KEGG" id="upi:EJG51_016530"/>
<gene>
    <name evidence="1" type="ORF">EJG51_016530</name>
</gene>
<dbReference type="EMBL" id="CP051152">
    <property type="protein sequence ID" value="QJQ07162.1"/>
    <property type="molecule type" value="Genomic_DNA"/>
</dbReference>
<protein>
    <submittedName>
        <fullName evidence="1">Uncharacterized protein</fullName>
    </submittedName>
</protein>
<proteinExistence type="predicted"/>
<accession>A0A6M4A703</accession>
<dbReference type="AlphaFoldDB" id="A0A6M4A703"/>
<organism evidence="1 2">
    <name type="scientific">Undibacterium piscinae</name>
    <dbReference type="NCBI Taxonomy" id="2495591"/>
    <lineage>
        <taxon>Bacteria</taxon>
        <taxon>Pseudomonadati</taxon>
        <taxon>Pseudomonadota</taxon>
        <taxon>Betaproteobacteria</taxon>
        <taxon>Burkholderiales</taxon>
        <taxon>Oxalobacteraceae</taxon>
        <taxon>Undibacterium</taxon>
    </lineage>
</organism>
<evidence type="ECO:0000313" key="1">
    <source>
        <dbReference type="EMBL" id="QJQ07162.1"/>
    </source>
</evidence>
<evidence type="ECO:0000313" key="2">
    <source>
        <dbReference type="Proteomes" id="UP000274350"/>
    </source>
</evidence>
<name>A0A6M4A703_9BURK</name>